<protein>
    <submittedName>
        <fullName evidence="1">Uncharacterized protein</fullName>
    </submittedName>
</protein>
<proteinExistence type="predicted"/>
<keyword evidence="2" id="KW-1185">Reference proteome</keyword>
<reference evidence="1 2" key="2">
    <citation type="submission" date="2020-05" db="EMBL/GenBank/DDBJ databases">
        <authorList>
            <person name="Khan S.A."/>
            <person name="Jeon C.O."/>
            <person name="Chun B.H."/>
        </authorList>
    </citation>
    <scope>NUCLEOTIDE SEQUENCE [LARGE SCALE GENOMIC DNA]</scope>
    <source>
        <strain evidence="1 2">H242</strain>
    </source>
</reference>
<evidence type="ECO:0000313" key="1">
    <source>
        <dbReference type="EMBL" id="QJW85674.1"/>
    </source>
</evidence>
<accession>A0ABX6P6H0</accession>
<name>A0ABX6P6H0_9BURK</name>
<sequence length="179" mass="19490">MHEEAIYGLTPKGENELRNSATRLSPLELDLLIRIDPSLSVAQLKEALPPEASTTFNAIFERLRMDGLIAPVQLDTFGMRLEEELQMFSQARNHPEADASVRSLKRAGYYVGIARKSRAAPPVAGQQLSAVVVEDDPNLSKFVSSYRPSAASSCAPAPTAPRCCPNSASRRCPTRCCST</sequence>
<dbReference type="Proteomes" id="UP000500826">
    <property type="component" value="Chromosome"/>
</dbReference>
<organism evidence="1 2">
    <name type="scientific">Ramlibacter terrae</name>
    <dbReference type="NCBI Taxonomy" id="2732511"/>
    <lineage>
        <taxon>Bacteria</taxon>
        <taxon>Pseudomonadati</taxon>
        <taxon>Pseudomonadota</taxon>
        <taxon>Betaproteobacteria</taxon>
        <taxon>Burkholderiales</taxon>
        <taxon>Comamonadaceae</taxon>
        <taxon>Ramlibacter</taxon>
    </lineage>
</organism>
<reference evidence="1 2" key="1">
    <citation type="submission" date="2020-05" db="EMBL/GenBank/DDBJ databases">
        <title>Ramlibacter rhizophilus sp. nov., isolated from rhizosphere soil of national flower Mugunghwa from South Korea.</title>
        <authorList>
            <person name="Zheng-Fei Y."/>
            <person name="Huan T."/>
        </authorList>
    </citation>
    <scope>NUCLEOTIDE SEQUENCE [LARGE SCALE GENOMIC DNA]</scope>
    <source>
        <strain evidence="1 2">H242</strain>
    </source>
</reference>
<dbReference type="EMBL" id="CP053418">
    <property type="protein sequence ID" value="QJW85674.1"/>
    <property type="molecule type" value="Genomic_DNA"/>
</dbReference>
<evidence type="ECO:0000313" key="2">
    <source>
        <dbReference type="Proteomes" id="UP000500826"/>
    </source>
</evidence>
<gene>
    <name evidence="1" type="ORF">HK414_27980</name>
</gene>